<keyword evidence="8" id="KW-0812">Transmembrane</keyword>
<evidence type="ECO:0000259" key="9">
    <source>
        <dbReference type="PROSITE" id="PS50111"/>
    </source>
</evidence>
<dbReference type="InterPro" id="IPR004090">
    <property type="entry name" value="Chemotax_Me-accpt_rcpt"/>
</dbReference>
<accession>A0A1G6GMT9</accession>
<dbReference type="PRINTS" id="PR00260">
    <property type="entry name" value="CHEMTRNSDUCR"/>
</dbReference>
<evidence type="ECO:0000256" key="7">
    <source>
        <dbReference type="SAM" id="MobiDB-lite"/>
    </source>
</evidence>
<evidence type="ECO:0000256" key="5">
    <source>
        <dbReference type="ARBA" id="ARBA00029447"/>
    </source>
</evidence>
<dbReference type="Gene3D" id="1.10.287.950">
    <property type="entry name" value="Methyl-accepting chemotaxis protein"/>
    <property type="match status" value="1"/>
</dbReference>
<dbReference type="PROSITE" id="PS50111">
    <property type="entry name" value="CHEMOTAXIS_TRANSDUC_2"/>
    <property type="match status" value="1"/>
</dbReference>
<proteinExistence type="inferred from homology"/>
<comment type="subcellular location">
    <subcellularLocation>
        <location evidence="1">Cell membrane</location>
    </subcellularLocation>
</comment>
<dbReference type="RefSeq" id="WP_090792143.1">
    <property type="nucleotide sequence ID" value="NZ_FMYI01000001.1"/>
</dbReference>
<feature type="compositionally biased region" description="Low complexity" evidence="7">
    <location>
        <begin position="526"/>
        <end position="540"/>
    </location>
</feature>
<feature type="domain" description="Methyl-accepting transducer" evidence="9">
    <location>
        <begin position="274"/>
        <end position="524"/>
    </location>
</feature>
<dbReference type="STRING" id="1612202.SAMN05421734_101271"/>
<evidence type="ECO:0000256" key="6">
    <source>
        <dbReference type="PROSITE-ProRule" id="PRU00284"/>
    </source>
</evidence>
<dbReference type="PANTHER" id="PTHR32089">
    <property type="entry name" value="METHYL-ACCEPTING CHEMOTAXIS PROTEIN MCPB"/>
    <property type="match status" value="1"/>
</dbReference>
<dbReference type="PANTHER" id="PTHR32089:SF112">
    <property type="entry name" value="LYSOZYME-LIKE PROTEIN-RELATED"/>
    <property type="match status" value="1"/>
</dbReference>
<dbReference type="InterPro" id="IPR004089">
    <property type="entry name" value="MCPsignal_dom"/>
</dbReference>
<feature type="domain" description="HAMP" evidence="10">
    <location>
        <begin position="202"/>
        <end position="255"/>
    </location>
</feature>
<dbReference type="InterPro" id="IPR024478">
    <property type="entry name" value="HlyB_4HB_MCP"/>
</dbReference>
<keyword evidence="4 6" id="KW-0807">Transducer</keyword>
<dbReference type="Pfam" id="PF00672">
    <property type="entry name" value="HAMP"/>
    <property type="match status" value="1"/>
</dbReference>
<reference evidence="12" key="1">
    <citation type="submission" date="2016-09" db="EMBL/GenBank/DDBJ databases">
        <authorList>
            <person name="Varghese N."/>
            <person name="Submissions S."/>
        </authorList>
    </citation>
    <scope>NUCLEOTIDE SEQUENCE [LARGE SCALE GENOMIC DNA]</scope>
    <source>
        <strain evidence="12">S5</strain>
    </source>
</reference>
<evidence type="ECO:0000256" key="4">
    <source>
        <dbReference type="ARBA" id="ARBA00023224"/>
    </source>
</evidence>
<keyword evidence="8" id="KW-1133">Transmembrane helix</keyword>
<dbReference type="GO" id="GO:0006935">
    <property type="term" value="P:chemotaxis"/>
    <property type="evidence" value="ECO:0007669"/>
    <property type="project" value="InterPro"/>
</dbReference>
<feature type="transmembrane region" description="Helical" evidence="8">
    <location>
        <begin position="7"/>
        <end position="29"/>
    </location>
</feature>
<name>A0A1G6GMT9_9BACI</name>
<sequence length="561" mass="61206">MKVKGKLITSYLSIVLLLVVVAVVAMMSLGNVNNYNELLYRNRVEPLALVAETIQLAENTRVHMLSGVTEEDSSRAGSAIENADHVDELIQTYQSGNLEPQEAELVETIERNWDIYSSSVRSNAQMLINDEFEDAAICIVDGGDAFRTFRSNLEELRNYNLAYAEQDYNESRQTYEMAQLIVIAIAIGAIIFAIALGIFMGQSTSRPLSDLSKRMKEIANGTLTGAALKTKRKDEFAELIGSTNQMQEDLRSVIESVSDASENVSSASEELTQSAEEVREGSEQIASTMQELSTGSETQATTVSGLSEKMDQFLRRIKASNDDAKSVSSESKTVIEKTDDGYQMMEQSIQQMTTIDSIVQDAVKKVEGLDKQSQQVSKLVDVIQDIAEQTNLLALNAAIEAARAGEHGKGFAVVADEVRKLAEDVSNSVREITTIINGIQTETNTVVNALENGYKEVNEGTTQLAKTGENFTSINDSINQMVAKIDKVTTNLTEITEESAQINESIEEIASISEESAAGVEQTAASSEESLSSMEEITSSAESLAELAENLSKEVSHFNVK</sequence>
<evidence type="ECO:0000256" key="1">
    <source>
        <dbReference type="ARBA" id="ARBA00004236"/>
    </source>
</evidence>
<keyword evidence="2" id="KW-1003">Cell membrane</keyword>
<dbReference type="PROSITE" id="PS50885">
    <property type="entry name" value="HAMP"/>
    <property type="match status" value="1"/>
</dbReference>
<dbReference type="GO" id="GO:0007165">
    <property type="term" value="P:signal transduction"/>
    <property type="evidence" value="ECO:0007669"/>
    <property type="project" value="UniProtKB-KW"/>
</dbReference>
<evidence type="ECO:0000256" key="2">
    <source>
        <dbReference type="ARBA" id="ARBA00022475"/>
    </source>
</evidence>
<dbReference type="CDD" id="cd11386">
    <property type="entry name" value="MCP_signal"/>
    <property type="match status" value="1"/>
</dbReference>
<dbReference type="SMART" id="SM00304">
    <property type="entry name" value="HAMP"/>
    <property type="match status" value="1"/>
</dbReference>
<dbReference type="Pfam" id="PF12729">
    <property type="entry name" value="4HB_MCP_1"/>
    <property type="match status" value="1"/>
</dbReference>
<feature type="region of interest" description="Disordered" evidence="7">
    <location>
        <begin position="257"/>
        <end position="277"/>
    </location>
</feature>
<evidence type="ECO:0000259" key="10">
    <source>
        <dbReference type="PROSITE" id="PS50885"/>
    </source>
</evidence>
<evidence type="ECO:0000256" key="3">
    <source>
        <dbReference type="ARBA" id="ARBA00023136"/>
    </source>
</evidence>
<dbReference type="Proteomes" id="UP000242949">
    <property type="component" value="Unassembled WGS sequence"/>
</dbReference>
<protein>
    <submittedName>
        <fullName evidence="11">Methyl-accepting chemotaxis protein</fullName>
    </submittedName>
</protein>
<feature type="region of interest" description="Disordered" evidence="7">
    <location>
        <begin position="515"/>
        <end position="541"/>
    </location>
</feature>
<dbReference type="InterPro" id="IPR003660">
    <property type="entry name" value="HAMP_dom"/>
</dbReference>
<dbReference type="SMART" id="SM00283">
    <property type="entry name" value="MA"/>
    <property type="match status" value="1"/>
</dbReference>
<keyword evidence="3 8" id="KW-0472">Membrane</keyword>
<feature type="transmembrane region" description="Helical" evidence="8">
    <location>
        <begin position="177"/>
        <end position="199"/>
    </location>
</feature>
<feature type="compositionally biased region" description="Polar residues" evidence="7">
    <location>
        <begin position="258"/>
        <end position="275"/>
    </location>
</feature>
<gene>
    <name evidence="11" type="ORF">SAMN05421734_101271</name>
</gene>
<dbReference type="SUPFAM" id="SSF58104">
    <property type="entry name" value="Methyl-accepting chemotaxis protein (MCP) signaling domain"/>
    <property type="match status" value="1"/>
</dbReference>
<evidence type="ECO:0000313" key="12">
    <source>
        <dbReference type="Proteomes" id="UP000242949"/>
    </source>
</evidence>
<dbReference type="GO" id="GO:0004888">
    <property type="term" value="F:transmembrane signaling receptor activity"/>
    <property type="evidence" value="ECO:0007669"/>
    <property type="project" value="InterPro"/>
</dbReference>
<dbReference type="AlphaFoldDB" id="A0A1G6GMT9"/>
<dbReference type="CDD" id="cd06225">
    <property type="entry name" value="HAMP"/>
    <property type="match status" value="1"/>
</dbReference>
<evidence type="ECO:0000313" key="11">
    <source>
        <dbReference type="EMBL" id="SDB83045.1"/>
    </source>
</evidence>
<dbReference type="GO" id="GO:0005886">
    <property type="term" value="C:plasma membrane"/>
    <property type="evidence" value="ECO:0007669"/>
    <property type="project" value="UniProtKB-SubCell"/>
</dbReference>
<dbReference type="EMBL" id="FMYI01000001">
    <property type="protein sequence ID" value="SDB83045.1"/>
    <property type="molecule type" value="Genomic_DNA"/>
</dbReference>
<comment type="similarity">
    <text evidence="5">Belongs to the methyl-accepting chemotaxis (MCP) protein family.</text>
</comment>
<keyword evidence="12" id="KW-1185">Reference proteome</keyword>
<evidence type="ECO:0000256" key="8">
    <source>
        <dbReference type="SAM" id="Phobius"/>
    </source>
</evidence>
<dbReference type="Pfam" id="PF00015">
    <property type="entry name" value="MCPsignal"/>
    <property type="match status" value="1"/>
</dbReference>
<organism evidence="11 12">
    <name type="scientific">Pelagirhabdus alkalitolerans</name>
    <dbReference type="NCBI Taxonomy" id="1612202"/>
    <lineage>
        <taxon>Bacteria</taxon>
        <taxon>Bacillati</taxon>
        <taxon>Bacillota</taxon>
        <taxon>Bacilli</taxon>
        <taxon>Bacillales</taxon>
        <taxon>Bacillaceae</taxon>
        <taxon>Pelagirhabdus</taxon>
    </lineage>
</organism>
<dbReference type="OrthoDB" id="9804712at2"/>